<dbReference type="GO" id="GO:0005634">
    <property type="term" value="C:nucleus"/>
    <property type="evidence" value="ECO:0007669"/>
    <property type="project" value="TreeGrafter"/>
</dbReference>
<name>N1PD25_DOTSN</name>
<evidence type="ECO:0000256" key="1">
    <source>
        <dbReference type="SAM" id="MobiDB-lite"/>
    </source>
</evidence>
<feature type="compositionally biased region" description="Acidic residues" evidence="1">
    <location>
        <begin position="129"/>
        <end position="138"/>
    </location>
</feature>
<dbReference type="eggNOG" id="KOG3854">
    <property type="taxonomic scope" value="Eukaryota"/>
</dbReference>
<feature type="compositionally biased region" description="Polar residues" evidence="1">
    <location>
        <begin position="82"/>
        <end position="91"/>
    </location>
</feature>
<feature type="compositionally biased region" description="Gly residues" evidence="1">
    <location>
        <begin position="535"/>
        <end position="549"/>
    </location>
</feature>
<dbReference type="SUPFAM" id="SSF47095">
    <property type="entry name" value="HMG-box"/>
    <property type="match status" value="1"/>
</dbReference>
<feature type="region of interest" description="Disordered" evidence="1">
    <location>
        <begin position="530"/>
        <end position="549"/>
    </location>
</feature>
<sequence length="627" mass="69593">MARVRREYLPSAVSSDAVKAQPLANRGDAEDSDRPTTTRRRRVRRISSDELSAGEPEAPRKSVSQSSVLKSRSRIRLAPLQSLPSTNSLTVQDDREGNGTRSRQRSSQPKPSSTQSQLSEETLSLPLQVEEEAEETDVEQSIWCGSIDEPEDSSDDELPSPQKWLRLPARGMDRPPKLPTGRPMPNLSKQFEALRMFDYEDQAVPVQKPALDDDRKVRDSTDKEHEYVRLSPARLLSPRKKDPVERPSTSPPPPASPSKLKSPSKRIGGPIPAQPFRPSLDAFWTVGAVNDWNDQYSPQKPLKSPRKLKLQPNDEPGTPTTSQAKRNSPTRRTKAELEIRKDFESRKHALAKCFLSELDLTVTSGKVAQLSASTGGVQLLWSKTLNSTAGRANWRRESAISKCRDGTITTTHKHHASIELASKVIDDEHRLLNVIAHEFCHLANFMISGIKNQPHGTSFKQWGRKCTEAFRERGVEVTTKHTYEIEYKYIWQCADEFCGVEFKRHSKSIDPARHQCGKCKTELVQVKPVPRRGNAGKGSGGTETPVLGGGKTPAPVTGYAAFVKENFAALKKAMPGVPHREVMQALGQKWTARESKTDFGSLADALAKDLDAMKLGGGKGKEIIDLD</sequence>
<dbReference type="PANTHER" id="PTHR23099:SF0">
    <property type="entry name" value="GERM CELL NUCLEAR ACIDIC PROTEIN"/>
    <property type="match status" value="1"/>
</dbReference>
<evidence type="ECO:0000313" key="4">
    <source>
        <dbReference type="Proteomes" id="UP000016933"/>
    </source>
</evidence>
<feature type="region of interest" description="Disordered" evidence="1">
    <location>
        <begin position="1"/>
        <end position="186"/>
    </location>
</feature>
<accession>N1PD25</accession>
<dbReference type="EMBL" id="KB446544">
    <property type="protein sequence ID" value="EME39984.1"/>
    <property type="molecule type" value="Genomic_DNA"/>
</dbReference>
<protein>
    <recommendedName>
        <fullName evidence="2">SprT-like domain-containing protein</fullName>
    </recommendedName>
</protein>
<dbReference type="Pfam" id="PF10263">
    <property type="entry name" value="SprT-like"/>
    <property type="match status" value="1"/>
</dbReference>
<feature type="region of interest" description="Disordered" evidence="1">
    <location>
        <begin position="203"/>
        <end position="274"/>
    </location>
</feature>
<dbReference type="OMA" id="IWQCADE"/>
<dbReference type="OrthoDB" id="20772at2759"/>
<dbReference type="Gene3D" id="1.10.30.10">
    <property type="entry name" value="High mobility group box domain"/>
    <property type="match status" value="1"/>
</dbReference>
<dbReference type="Pfam" id="PF17283">
    <property type="entry name" value="Zn_ribbon_SprT"/>
    <property type="match status" value="1"/>
</dbReference>
<feature type="compositionally biased region" description="Low complexity" evidence="1">
    <location>
        <begin position="61"/>
        <end position="70"/>
    </location>
</feature>
<feature type="compositionally biased region" description="Polar residues" evidence="1">
    <location>
        <begin position="318"/>
        <end position="327"/>
    </location>
</feature>
<dbReference type="GO" id="GO:0006950">
    <property type="term" value="P:response to stress"/>
    <property type="evidence" value="ECO:0007669"/>
    <property type="project" value="UniProtKB-ARBA"/>
</dbReference>
<dbReference type="HOGENOM" id="CLU_012966_3_2_1"/>
<reference evidence="4" key="1">
    <citation type="journal article" date="2012" name="PLoS Genet.">
        <title>The genomes of the fungal plant pathogens Cladosporium fulvum and Dothistroma septosporum reveal adaptation to different hosts and lifestyles but also signatures of common ancestry.</title>
        <authorList>
            <person name="de Wit P.J.G.M."/>
            <person name="van der Burgt A."/>
            <person name="Oekmen B."/>
            <person name="Stergiopoulos I."/>
            <person name="Abd-Elsalam K.A."/>
            <person name="Aerts A.L."/>
            <person name="Bahkali A.H."/>
            <person name="Beenen H.G."/>
            <person name="Chettri P."/>
            <person name="Cox M.P."/>
            <person name="Datema E."/>
            <person name="de Vries R.P."/>
            <person name="Dhillon B."/>
            <person name="Ganley A.R."/>
            <person name="Griffiths S.A."/>
            <person name="Guo Y."/>
            <person name="Hamelin R.C."/>
            <person name="Henrissat B."/>
            <person name="Kabir M.S."/>
            <person name="Jashni M.K."/>
            <person name="Kema G."/>
            <person name="Klaubauf S."/>
            <person name="Lapidus A."/>
            <person name="Levasseur A."/>
            <person name="Lindquist E."/>
            <person name="Mehrabi R."/>
            <person name="Ohm R.A."/>
            <person name="Owen T.J."/>
            <person name="Salamov A."/>
            <person name="Schwelm A."/>
            <person name="Schijlen E."/>
            <person name="Sun H."/>
            <person name="van den Burg H.A."/>
            <person name="van Ham R.C.H.J."/>
            <person name="Zhang S."/>
            <person name="Goodwin S.B."/>
            <person name="Grigoriev I.V."/>
            <person name="Collemare J."/>
            <person name="Bradshaw R.E."/>
        </authorList>
    </citation>
    <scope>NUCLEOTIDE SEQUENCE [LARGE SCALE GENOMIC DNA]</scope>
    <source>
        <strain evidence="4">NZE10 / CBS 128990</strain>
    </source>
</reference>
<organism evidence="3 4">
    <name type="scientific">Dothistroma septosporum (strain NZE10 / CBS 128990)</name>
    <name type="common">Red band needle blight fungus</name>
    <name type="synonym">Mycosphaerella pini</name>
    <dbReference type="NCBI Taxonomy" id="675120"/>
    <lineage>
        <taxon>Eukaryota</taxon>
        <taxon>Fungi</taxon>
        <taxon>Dikarya</taxon>
        <taxon>Ascomycota</taxon>
        <taxon>Pezizomycotina</taxon>
        <taxon>Dothideomycetes</taxon>
        <taxon>Dothideomycetidae</taxon>
        <taxon>Mycosphaerellales</taxon>
        <taxon>Mycosphaerellaceae</taxon>
        <taxon>Dothistroma</taxon>
    </lineage>
</organism>
<dbReference type="AlphaFoldDB" id="N1PD25"/>
<reference evidence="3 4" key="2">
    <citation type="journal article" date="2012" name="PLoS Pathog.">
        <title>Diverse lifestyles and strategies of plant pathogenesis encoded in the genomes of eighteen Dothideomycetes fungi.</title>
        <authorList>
            <person name="Ohm R.A."/>
            <person name="Feau N."/>
            <person name="Henrissat B."/>
            <person name="Schoch C.L."/>
            <person name="Horwitz B.A."/>
            <person name="Barry K.W."/>
            <person name="Condon B.J."/>
            <person name="Copeland A.C."/>
            <person name="Dhillon B."/>
            <person name="Glaser F."/>
            <person name="Hesse C.N."/>
            <person name="Kosti I."/>
            <person name="LaButti K."/>
            <person name="Lindquist E.A."/>
            <person name="Lucas S."/>
            <person name="Salamov A.A."/>
            <person name="Bradshaw R.E."/>
            <person name="Ciuffetti L."/>
            <person name="Hamelin R.C."/>
            <person name="Kema G.H.J."/>
            <person name="Lawrence C."/>
            <person name="Scott J.A."/>
            <person name="Spatafora J.W."/>
            <person name="Turgeon B.G."/>
            <person name="de Wit P.J.G.M."/>
            <person name="Zhong S."/>
            <person name="Goodwin S.B."/>
            <person name="Grigoriev I.V."/>
        </authorList>
    </citation>
    <scope>NUCLEOTIDE SEQUENCE [LARGE SCALE GENOMIC DNA]</scope>
    <source>
        <strain evidence="4">NZE10 / CBS 128990</strain>
    </source>
</reference>
<dbReference type="PANTHER" id="PTHR23099">
    <property type="entry name" value="TRANSCRIPTIONAL REGULATOR"/>
    <property type="match status" value="1"/>
</dbReference>
<dbReference type="SMART" id="SM00731">
    <property type="entry name" value="SprT"/>
    <property type="match status" value="1"/>
</dbReference>
<dbReference type="InterPro" id="IPR035240">
    <property type="entry name" value="SprT_Zn_ribbon"/>
</dbReference>
<feature type="region of interest" description="Disordered" evidence="1">
    <location>
        <begin position="294"/>
        <end position="334"/>
    </location>
</feature>
<feature type="compositionally biased region" description="Acidic residues" evidence="1">
    <location>
        <begin position="148"/>
        <end position="158"/>
    </location>
</feature>
<dbReference type="Proteomes" id="UP000016933">
    <property type="component" value="Unassembled WGS sequence"/>
</dbReference>
<feature type="compositionally biased region" description="Low complexity" evidence="1">
    <location>
        <begin position="105"/>
        <end position="119"/>
    </location>
</feature>
<keyword evidence="4" id="KW-1185">Reference proteome</keyword>
<feature type="compositionally biased region" description="Basic and acidic residues" evidence="1">
    <location>
        <begin position="27"/>
        <end position="36"/>
    </location>
</feature>
<feature type="domain" description="SprT-like" evidence="2">
    <location>
        <begin position="365"/>
        <end position="526"/>
    </location>
</feature>
<dbReference type="CDD" id="cd00084">
    <property type="entry name" value="HMG-box_SF"/>
    <property type="match status" value="1"/>
</dbReference>
<gene>
    <name evidence="3" type="ORF">DOTSEDRAFT_56306</name>
</gene>
<evidence type="ECO:0000259" key="2">
    <source>
        <dbReference type="SMART" id="SM00731"/>
    </source>
</evidence>
<dbReference type="InterPro" id="IPR006640">
    <property type="entry name" value="SprT-like_domain"/>
</dbReference>
<proteinExistence type="predicted"/>
<dbReference type="InterPro" id="IPR036910">
    <property type="entry name" value="HMG_box_dom_sf"/>
</dbReference>
<evidence type="ECO:0000313" key="3">
    <source>
        <dbReference type="EMBL" id="EME39984.1"/>
    </source>
</evidence>
<dbReference type="STRING" id="675120.N1PD25"/>
<feature type="compositionally biased region" description="Basic and acidic residues" evidence="1">
    <location>
        <begin position="210"/>
        <end position="228"/>
    </location>
</feature>